<evidence type="ECO:0000313" key="3">
    <source>
        <dbReference type="Proteomes" id="UP000323632"/>
    </source>
</evidence>
<proteinExistence type="predicted"/>
<dbReference type="EMBL" id="VWSH01000001">
    <property type="protein sequence ID" value="KAA5536790.1"/>
    <property type="molecule type" value="Genomic_DNA"/>
</dbReference>
<evidence type="ECO:0000256" key="1">
    <source>
        <dbReference type="SAM" id="Coils"/>
    </source>
</evidence>
<feature type="coiled-coil region" evidence="1">
    <location>
        <begin position="30"/>
        <end position="57"/>
    </location>
</feature>
<keyword evidence="1" id="KW-0175">Coiled coil</keyword>
<evidence type="ECO:0000313" key="2">
    <source>
        <dbReference type="EMBL" id="KAA5536790.1"/>
    </source>
</evidence>
<organism evidence="2 3">
    <name type="scientific">Taibaiella lutea</name>
    <dbReference type="NCBI Taxonomy" id="2608001"/>
    <lineage>
        <taxon>Bacteria</taxon>
        <taxon>Pseudomonadati</taxon>
        <taxon>Bacteroidota</taxon>
        <taxon>Chitinophagia</taxon>
        <taxon>Chitinophagales</taxon>
        <taxon>Chitinophagaceae</taxon>
        <taxon>Taibaiella</taxon>
    </lineage>
</organism>
<name>A0A5M6CQX0_9BACT</name>
<protein>
    <recommendedName>
        <fullName evidence="4">YtxH domain-containing protein</fullName>
    </recommendedName>
</protein>
<gene>
    <name evidence="2" type="ORF">F0919_03720</name>
</gene>
<evidence type="ECO:0008006" key="4">
    <source>
        <dbReference type="Google" id="ProtNLM"/>
    </source>
</evidence>
<accession>A0A5M6CQX0</accession>
<reference evidence="2 3" key="1">
    <citation type="submission" date="2019-09" db="EMBL/GenBank/DDBJ databases">
        <title>Genome sequence and assembly of Taibaiella sp.</title>
        <authorList>
            <person name="Chhetri G."/>
        </authorList>
    </citation>
    <scope>NUCLEOTIDE SEQUENCE [LARGE SCALE GENOMIC DNA]</scope>
    <source>
        <strain evidence="2 3">KVB11</strain>
    </source>
</reference>
<keyword evidence="3" id="KW-1185">Reference proteome</keyword>
<sequence>MANNAGKTVATLLIGAAIGAAAGYVLGTDKDKRQEQVDRLKKSIDKLKDKMSKKTSDLEEEIFSA</sequence>
<comment type="caution">
    <text evidence="2">The sequence shown here is derived from an EMBL/GenBank/DDBJ whole genome shotgun (WGS) entry which is preliminary data.</text>
</comment>
<dbReference type="Proteomes" id="UP000323632">
    <property type="component" value="Unassembled WGS sequence"/>
</dbReference>
<dbReference type="AlphaFoldDB" id="A0A5M6CQX0"/>
<dbReference type="RefSeq" id="WP_150031367.1">
    <property type="nucleotide sequence ID" value="NZ_VWSH01000001.1"/>
</dbReference>